<proteinExistence type="predicted"/>
<dbReference type="InterPro" id="IPR047964">
    <property type="entry name" value="EFR1-like"/>
</dbReference>
<evidence type="ECO:0000256" key="2">
    <source>
        <dbReference type="ARBA" id="ARBA00023004"/>
    </source>
</evidence>
<dbReference type="NCBIfam" id="NF038196">
    <property type="entry name" value="ferrodoxin_EFR1"/>
    <property type="match status" value="1"/>
</dbReference>
<evidence type="ECO:0000313" key="5">
    <source>
        <dbReference type="EMBL" id="GAK37345.1"/>
    </source>
</evidence>
<feature type="domain" description="4Fe-4S ferredoxin-type" evidence="4">
    <location>
        <begin position="186"/>
        <end position="215"/>
    </location>
</feature>
<sequence>MIFYFSGTGNSKWVARQVAAYQHESLIAIADELAGGADLIYTLQPSEVVGFVFPVYSWAPPAIVMEFISKVRFTNAEGHYFFFVCTCGDEAGLTLNIMNETVAAKGWTWQAAFTIIMPNNYVSFPGFDTDPKELEQQKLHAAIDEMERINQELASRSNVFQCKVGSWAYVKSRIISKLFNKYQVTAKPFFATDDCISCGLCEQHCPVHNVKVHIKPEWGNHCTSCLACYHICPRHAIHYGKATLKKHQYFHPECK</sequence>
<dbReference type="Gene3D" id="3.30.70.20">
    <property type="match status" value="1"/>
</dbReference>
<dbReference type="eggNOG" id="COG1143">
    <property type="taxonomic scope" value="Bacteria"/>
</dbReference>
<dbReference type="Gene3D" id="3.40.50.360">
    <property type="match status" value="1"/>
</dbReference>
<dbReference type="InterPro" id="IPR029039">
    <property type="entry name" value="Flavoprotein-like_sf"/>
</dbReference>
<keyword evidence="1" id="KW-0479">Metal-binding</keyword>
<feature type="domain" description="4Fe-4S ferredoxin-type" evidence="4">
    <location>
        <begin position="220"/>
        <end position="242"/>
    </location>
</feature>
<dbReference type="PROSITE" id="PS00198">
    <property type="entry name" value="4FE4S_FER_1"/>
    <property type="match status" value="2"/>
</dbReference>
<dbReference type="EMBL" id="BAJS01000018">
    <property type="protein sequence ID" value="GAK37345.1"/>
    <property type="molecule type" value="Genomic_DNA"/>
</dbReference>
<keyword evidence="2" id="KW-0408">Iron</keyword>
<dbReference type="Proteomes" id="UP000027601">
    <property type="component" value="Unassembled WGS sequence"/>
</dbReference>
<reference evidence="5 6" key="1">
    <citation type="journal article" date="2015" name="Microbes Environ.">
        <title>Distribution and evolution of nitrogen fixation genes in the phylum bacteroidetes.</title>
        <authorList>
            <person name="Inoue J."/>
            <person name="Oshima K."/>
            <person name="Suda W."/>
            <person name="Sakamoto M."/>
            <person name="Iino T."/>
            <person name="Noda S."/>
            <person name="Hongoh Y."/>
            <person name="Hattori M."/>
            <person name="Ohkuma M."/>
        </authorList>
    </citation>
    <scope>NUCLEOTIDE SEQUENCE [LARGE SCALE GENOMIC DNA]</scope>
    <source>
        <strain evidence="5 6">JCM 15093</strain>
    </source>
</reference>
<dbReference type="SUPFAM" id="SSF54862">
    <property type="entry name" value="4Fe-4S ferredoxins"/>
    <property type="match status" value="1"/>
</dbReference>
<dbReference type="InterPro" id="IPR017896">
    <property type="entry name" value="4Fe4S_Fe-S-bd"/>
</dbReference>
<dbReference type="STRING" id="1121097.GCA_000428125_02755"/>
<evidence type="ECO:0000259" key="4">
    <source>
        <dbReference type="PROSITE" id="PS51379"/>
    </source>
</evidence>
<dbReference type="OrthoDB" id="9813995at2"/>
<dbReference type="AlphaFoldDB" id="A0A069D4T0"/>
<organism evidence="5 6">
    <name type="scientific">Bacteroides graminisolvens DSM 19988 = JCM 15093</name>
    <dbReference type="NCBI Taxonomy" id="1121097"/>
    <lineage>
        <taxon>Bacteria</taxon>
        <taxon>Pseudomonadati</taxon>
        <taxon>Bacteroidota</taxon>
        <taxon>Bacteroidia</taxon>
        <taxon>Bacteroidales</taxon>
        <taxon>Bacteroidaceae</taxon>
        <taxon>Bacteroides</taxon>
    </lineage>
</organism>
<evidence type="ECO:0000256" key="1">
    <source>
        <dbReference type="ARBA" id="ARBA00022723"/>
    </source>
</evidence>
<keyword evidence="6" id="KW-1185">Reference proteome</keyword>
<comment type="caution">
    <text evidence="5">The sequence shown here is derived from an EMBL/GenBank/DDBJ whole genome shotgun (WGS) entry which is preliminary data.</text>
</comment>
<dbReference type="GO" id="GO:0051536">
    <property type="term" value="F:iron-sulfur cluster binding"/>
    <property type="evidence" value="ECO:0007669"/>
    <property type="project" value="UniProtKB-KW"/>
</dbReference>
<accession>A0A069D4T0</accession>
<dbReference type="Pfam" id="PF00037">
    <property type="entry name" value="Fer4"/>
    <property type="match status" value="1"/>
</dbReference>
<protein>
    <submittedName>
        <fullName evidence="5">Ferredoxin</fullName>
    </submittedName>
</protein>
<dbReference type="InterPro" id="IPR017900">
    <property type="entry name" value="4Fe4S_Fe_S_CS"/>
</dbReference>
<dbReference type="SUPFAM" id="SSF52218">
    <property type="entry name" value="Flavoproteins"/>
    <property type="match status" value="1"/>
</dbReference>
<evidence type="ECO:0000313" key="6">
    <source>
        <dbReference type="Proteomes" id="UP000027601"/>
    </source>
</evidence>
<evidence type="ECO:0000256" key="3">
    <source>
        <dbReference type="ARBA" id="ARBA00023014"/>
    </source>
</evidence>
<dbReference type="PROSITE" id="PS51379">
    <property type="entry name" value="4FE4S_FER_2"/>
    <property type="match status" value="2"/>
</dbReference>
<gene>
    <name evidence="5" type="ORF">JCM15093_2589</name>
</gene>
<dbReference type="GO" id="GO:0046872">
    <property type="term" value="F:metal ion binding"/>
    <property type="evidence" value="ECO:0007669"/>
    <property type="project" value="UniProtKB-KW"/>
</dbReference>
<dbReference type="RefSeq" id="WP_024997045.1">
    <property type="nucleotide sequence ID" value="NZ_ATZI01000016.1"/>
</dbReference>
<name>A0A069D4T0_9BACE</name>
<keyword evidence="3" id="KW-0411">Iron-sulfur</keyword>